<reference evidence="2 3" key="1">
    <citation type="submission" date="2019-04" db="EMBL/GenBank/DDBJ databases">
        <authorList>
            <consortium name="DOE Joint Genome Institute"/>
            <person name="Mondo S."/>
            <person name="Kjaerbolling I."/>
            <person name="Vesth T."/>
            <person name="Frisvad J.C."/>
            <person name="Nybo J.L."/>
            <person name="Theobald S."/>
            <person name="Kildgaard S."/>
            <person name="Isbrandt T."/>
            <person name="Kuo A."/>
            <person name="Sato A."/>
            <person name="Lyhne E.K."/>
            <person name="Kogle M.E."/>
            <person name="Wiebenga A."/>
            <person name="Kun R.S."/>
            <person name="Lubbers R.J."/>
            <person name="Makela M.R."/>
            <person name="Barry K."/>
            <person name="Chovatia M."/>
            <person name="Clum A."/>
            <person name="Daum C."/>
            <person name="Haridas S."/>
            <person name="He G."/>
            <person name="LaButti K."/>
            <person name="Lipzen A."/>
            <person name="Riley R."/>
            <person name="Salamov A."/>
            <person name="Simmons B.A."/>
            <person name="Magnuson J.K."/>
            <person name="Henrissat B."/>
            <person name="Mortensen U.H."/>
            <person name="Larsen T.O."/>
            <person name="Devries R.P."/>
            <person name="Grigoriev I.V."/>
            <person name="Machida M."/>
            <person name="Baker S.E."/>
            <person name="Andersen M.R."/>
            <person name="Cantor M.N."/>
            <person name="Hua S.X."/>
        </authorList>
    </citation>
    <scope>NUCLEOTIDE SEQUENCE [LARGE SCALE GENOMIC DNA]</scope>
    <source>
        <strain evidence="2 3">CBS 119388</strain>
    </source>
</reference>
<dbReference type="EMBL" id="ML736766">
    <property type="protein sequence ID" value="KAE8404584.1"/>
    <property type="molecule type" value="Genomic_DNA"/>
</dbReference>
<dbReference type="GeneID" id="43666521"/>
<sequence length="150" mass="16920">MMWSSEKHSLSDCSLFHPEGDFINQDLEYQQVTIPLVSVGYENPEQSPRPADLIAYNRFPNPDKASCSRPSPELAITNVNPTLLTTSRHPTNVPGRNDTQAISNPRVHTSCRTDVLDLQKRIQKSPTINGDGTSARNRNLRRGHKMIERK</sequence>
<keyword evidence="3" id="KW-1185">Reference proteome</keyword>
<feature type="region of interest" description="Disordered" evidence="1">
    <location>
        <begin position="125"/>
        <end position="150"/>
    </location>
</feature>
<organism evidence="2 3">
    <name type="scientific">Aspergillus pseudonomiae</name>
    <dbReference type="NCBI Taxonomy" id="1506151"/>
    <lineage>
        <taxon>Eukaryota</taxon>
        <taxon>Fungi</taxon>
        <taxon>Dikarya</taxon>
        <taxon>Ascomycota</taxon>
        <taxon>Pezizomycotina</taxon>
        <taxon>Eurotiomycetes</taxon>
        <taxon>Eurotiomycetidae</taxon>
        <taxon>Eurotiales</taxon>
        <taxon>Aspergillaceae</taxon>
        <taxon>Aspergillus</taxon>
        <taxon>Aspergillus subgen. Circumdati</taxon>
    </lineage>
</organism>
<dbReference type="RefSeq" id="XP_031941903.1">
    <property type="nucleotide sequence ID" value="XM_032081830.1"/>
</dbReference>
<proteinExistence type="predicted"/>
<gene>
    <name evidence="2" type="ORF">BDV37DRAFT_247072</name>
</gene>
<evidence type="ECO:0000256" key="1">
    <source>
        <dbReference type="SAM" id="MobiDB-lite"/>
    </source>
</evidence>
<feature type="compositionally biased region" description="Polar residues" evidence="1">
    <location>
        <begin position="125"/>
        <end position="137"/>
    </location>
</feature>
<protein>
    <submittedName>
        <fullName evidence="2">Uncharacterized protein</fullName>
    </submittedName>
</protein>
<accession>A0A5N7DEA9</accession>
<evidence type="ECO:0000313" key="2">
    <source>
        <dbReference type="EMBL" id="KAE8404584.1"/>
    </source>
</evidence>
<evidence type="ECO:0000313" key="3">
    <source>
        <dbReference type="Proteomes" id="UP000325579"/>
    </source>
</evidence>
<dbReference type="Proteomes" id="UP000325579">
    <property type="component" value="Unassembled WGS sequence"/>
</dbReference>
<name>A0A5N7DEA9_9EURO</name>
<dbReference type="AlphaFoldDB" id="A0A5N7DEA9"/>